<sequence length="402" mass="43883">MAGILEGVKVLGIEQQVAGPTCTMMLADQGAEVIKVERPGSGDTAREMAPMLKNDAGGAQSGYFARFNRGKKSVTIDMQSPEGQAVLWDLIKDTEIIIENVKPGLMDKLGFTYEKIKEVNPEVIYVAISGFGRSKKYEGPYAKRLAYDIIAQAMAGLMYTCGSDPQGPPTWLGFALGDSGTGVYAAYAAMLGYVNKLRTGKGEYFDVSMYDCMIALAERSHNVYAFTGNVVTRGPDKLIAPWGPFKCKDGYVALIVPTESMWKKFLTAIGHLELLENPDIQSGPGRGAHMETLIRPIINEWLSDKTMLEACDLLMAQGLPCGPVQNAENVAHDPHTAKRQMLVKIPDPIVGELTVVGCPIKMEHHEPTYAPLPNLGADTDEVLKRIGYSDERLAELHDKKVI</sequence>
<keyword evidence="3" id="KW-1185">Reference proteome</keyword>
<dbReference type="PANTHER" id="PTHR48207:SF3">
    <property type="entry name" value="SUCCINATE--HYDROXYMETHYLGLUTARATE COA-TRANSFERASE"/>
    <property type="match status" value="1"/>
</dbReference>
<evidence type="ECO:0000313" key="3">
    <source>
        <dbReference type="Proteomes" id="UP000027665"/>
    </source>
</evidence>
<dbReference type="RefSeq" id="WP_051682843.1">
    <property type="nucleotide sequence ID" value="NZ_CAMETI010000026.1"/>
</dbReference>
<comment type="caution">
    <text evidence="2">The sequence shown here is derived from an EMBL/GenBank/DDBJ whole genome shotgun (WGS) entry which is preliminary data.</text>
</comment>
<name>A0A073IPE4_9BACT</name>
<dbReference type="GO" id="GO:0008410">
    <property type="term" value="F:CoA-transferase activity"/>
    <property type="evidence" value="ECO:0007669"/>
    <property type="project" value="TreeGrafter"/>
</dbReference>
<dbReference type="SUPFAM" id="SSF89796">
    <property type="entry name" value="CoA-transferase family III (CaiB/BaiF)"/>
    <property type="match status" value="1"/>
</dbReference>
<keyword evidence="1" id="KW-0808">Transferase</keyword>
<organism evidence="2 3">
    <name type="scientific">Synergistes jonesii</name>
    <dbReference type="NCBI Taxonomy" id="2754"/>
    <lineage>
        <taxon>Bacteria</taxon>
        <taxon>Thermotogati</taxon>
        <taxon>Synergistota</taxon>
        <taxon>Synergistia</taxon>
        <taxon>Synergistales</taxon>
        <taxon>Synergistaceae</taxon>
        <taxon>Synergistes</taxon>
    </lineage>
</organism>
<reference evidence="2 3" key="1">
    <citation type="submission" date="2014-04" db="EMBL/GenBank/DDBJ databases">
        <title>Draft Genome Sequence of Synergistes jonesii.</title>
        <authorList>
            <person name="Coil D.A."/>
            <person name="Eisen J.A."/>
            <person name="Holland-Moritz H.E."/>
        </authorList>
    </citation>
    <scope>NUCLEOTIDE SEQUENCE [LARGE SCALE GENOMIC DNA]</scope>
    <source>
        <strain evidence="2 3">78-1</strain>
    </source>
</reference>
<dbReference type="InterPro" id="IPR003673">
    <property type="entry name" value="CoA-Trfase_fam_III"/>
</dbReference>
<dbReference type="EMBL" id="JMKI01000045">
    <property type="protein sequence ID" value="KEJ91584.1"/>
    <property type="molecule type" value="Genomic_DNA"/>
</dbReference>
<accession>A0A073IPE4</accession>
<dbReference type="Proteomes" id="UP000027665">
    <property type="component" value="Unassembled WGS sequence"/>
</dbReference>
<dbReference type="STRING" id="2754.EH55_09260"/>
<dbReference type="AlphaFoldDB" id="A0A073IPE4"/>
<dbReference type="InterPro" id="IPR044855">
    <property type="entry name" value="CoA-Trfase_III_dom3_sf"/>
</dbReference>
<dbReference type="Pfam" id="PF02515">
    <property type="entry name" value="CoA_transf_3"/>
    <property type="match status" value="1"/>
</dbReference>
<evidence type="ECO:0000256" key="1">
    <source>
        <dbReference type="ARBA" id="ARBA00022679"/>
    </source>
</evidence>
<dbReference type="PANTHER" id="PTHR48207">
    <property type="entry name" value="SUCCINATE--HYDROXYMETHYLGLUTARATE COA-TRANSFERASE"/>
    <property type="match status" value="1"/>
</dbReference>
<gene>
    <name evidence="2" type="ORF">EH55_09260</name>
</gene>
<dbReference type="InterPro" id="IPR023606">
    <property type="entry name" value="CoA-Trfase_III_dom_1_sf"/>
</dbReference>
<dbReference type="eggNOG" id="COG1804">
    <property type="taxonomic scope" value="Bacteria"/>
</dbReference>
<evidence type="ECO:0000313" key="2">
    <source>
        <dbReference type="EMBL" id="KEJ91584.1"/>
    </source>
</evidence>
<protein>
    <recommendedName>
        <fullName evidence="4">Formyl-CoA transferase</fullName>
    </recommendedName>
</protein>
<dbReference type="Gene3D" id="3.30.1540.10">
    <property type="entry name" value="formyl-coa transferase, domain 3"/>
    <property type="match status" value="1"/>
</dbReference>
<dbReference type="InterPro" id="IPR050483">
    <property type="entry name" value="CoA-transferase_III_domain"/>
</dbReference>
<dbReference type="GeneID" id="90984299"/>
<dbReference type="OrthoDB" id="9797653at2"/>
<proteinExistence type="predicted"/>
<evidence type="ECO:0008006" key="4">
    <source>
        <dbReference type="Google" id="ProtNLM"/>
    </source>
</evidence>
<dbReference type="Gene3D" id="3.40.50.10540">
    <property type="entry name" value="Crotonobetainyl-coa:carnitine coa-transferase, domain 1"/>
    <property type="match status" value="1"/>
</dbReference>